<dbReference type="InterPro" id="IPR003615">
    <property type="entry name" value="HNH_nuc"/>
</dbReference>
<sequence>MRKIIFFNIAWMKYYQGVTREDAPKNGGDFIEQNEYGHEIFNFLTFNDRMYGYVQPSGTGNYLERKINIDRLDAPKQDLVDDVLSVWVAKNPEKGGTWVIGWYENSTVYRNYQEAPPNSNRIFKDANFGYRVTAKSEGCVCLPIEKRTLQVPRAKQVEGGVGQSNIWYADSQENKILEFRQEVENLIQQHYNSDIAKLNIIQQELDQDFFNAINLEDARERVLTSIVRRQGQSQFRQKLLKAYKGKCVISGCNVEEVLEAAHITPYFGEKTNVTSNGLLLRSDLHTLFDLRLITLDPKTKQVLIAPKLMQTQYQEFFQKEIKLPENQTDIPDEKALEKHYTECKWTK</sequence>
<keyword evidence="2" id="KW-0378">Hydrolase</keyword>
<dbReference type="RefSeq" id="WP_271794649.1">
    <property type="nucleotide sequence ID" value="NZ_JAQMUC010000010.1"/>
</dbReference>
<dbReference type="Pfam" id="PF13391">
    <property type="entry name" value="HNH_2"/>
    <property type="match status" value="1"/>
</dbReference>
<name>A0ABT5ACG1_9CYAN</name>
<evidence type="ECO:0000259" key="1">
    <source>
        <dbReference type="Pfam" id="PF13391"/>
    </source>
</evidence>
<proteinExistence type="predicted"/>
<evidence type="ECO:0000313" key="3">
    <source>
        <dbReference type="Proteomes" id="UP001211249"/>
    </source>
</evidence>
<keyword evidence="3" id="KW-1185">Reference proteome</keyword>
<evidence type="ECO:0000313" key="2">
    <source>
        <dbReference type="EMBL" id="MDB9534579.1"/>
    </source>
</evidence>
<accession>A0ABT5ACG1</accession>
<gene>
    <name evidence="2" type="ORF">PN451_01750</name>
</gene>
<reference evidence="2 3" key="1">
    <citation type="submission" date="2023-01" db="EMBL/GenBank/DDBJ databases">
        <title>Genomes from the Australian National Cyanobacteria Reference Collection.</title>
        <authorList>
            <person name="Willis A."/>
            <person name="Lee E.M.F."/>
        </authorList>
    </citation>
    <scope>NUCLEOTIDE SEQUENCE [LARGE SCALE GENOMIC DNA]</scope>
    <source>
        <strain evidence="2 3">CS-1226</strain>
    </source>
</reference>
<dbReference type="Proteomes" id="UP001211249">
    <property type="component" value="Unassembled WGS sequence"/>
</dbReference>
<keyword evidence="2" id="KW-0255">Endonuclease</keyword>
<dbReference type="EMBL" id="JAQMUC010000010">
    <property type="protein sequence ID" value="MDB9534579.1"/>
    <property type="molecule type" value="Genomic_DNA"/>
</dbReference>
<dbReference type="GO" id="GO:0004519">
    <property type="term" value="F:endonuclease activity"/>
    <property type="evidence" value="ECO:0007669"/>
    <property type="project" value="UniProtKB-KW"/>
</dbReference>
<comment type="caution">
    <text evidence="2">The sequence shown here is derived from an EMBL/GenBank/DDBJ whole genome shotgun (WGS) entry which is preliminary data.</text>
</comment>
<keyword evidence="2" id="KW-0540">Nuclease</keyword>
<organism evidence="2 3">
    <name type="scientific">Dolichospermum planctonicum CS-1226</name>
    <dbReference type="NCBI Taxonomy" id="3021751"/>
    <lineage>
        <taxon>Bacteria</taxon>
        <taxon>Bacillati</taxon>
        <taxon>Cyanobacteriota</taxon>
        <taxon>Cyanophyceae</taxon>
        <taxon>Nostocales</taxon>
        <taxon>Aphanizomenonaceae</taxon>
        <taxon>Dolichospermum</taxon>
        <taxon>Dolichospermum planctonicum</taxon>
    </lineage>
</organism>
<protein>
    <submittedName>
        <fullName evidence="2">HNH endonuclease</fullName>
    </submittedName>
</protein>
<feature type="domain" description="HNH nuclease" evidence="1">
    <location>
        <begin position="247"/>
        <end position="296"/>
    </location>
</feature>